<protein>
    <submittedName>
        <fullName evidence="4">Peptidase T</fullName>
        <ecNumber evidence="4">3.4.11.4</ecNumber>
    </submittedName>
</protein>
<dbReference type="Pfam" id="PF07687">
    <property type="entry name" value="M20_dimer"/>
    <property type="match status" value="1"/>
</dbReference>
<dbReference type="PANTHER" id="PTHR42994:SF2">
    <property type="entry name" value="PEPTIDASE"/>
    <property type="match status" value="1"/>
</dbReference>
<dbReference type="Gene3D" id="3.40.630.10">
    <property type="entry name" value="Zn peptidases"/>
    <property type="match status" value="1"/>
</dbReference>
<name>A0A6N2RKH6_9FIRM</name>
<reference evidence="4" key="1">
    <citation type="submission" date="2019-11" db="EMBL/GenBank/DDBJ databases">
        <authorList>
            <person name="Feng L."/>
        </authorList>
    </citation>
    <scope>NUCLEOTIDE SEQUENCE</scope>
    <source>
        <strain evidence="4">CnexileLFYP112</strain>
    </source>
</reference>
<dbReference type="InterPro" id="IPR036264">
    <property type="entry name" value="Bact_exopeptidase_dim_dom"/>
</dbReference>
<dbReference type="InterPro" id="IPR011650">
    <property type="entry name" value="Peptidase_M20_dimer"/>
</dbReference>
<dbReference type="GO" id="GO:0045148">
    <property type="term" value="F:tripeptide aminopeptidase activity"/>
    <property type="evidence" value="ECO:0007669"/>
    <property type="project" value="UniProtKB-EC"/>
</dbReference>
<feature type="domain" description="Peptidase M20 dimerisation" evidence="3">
    <location>
        <begin position="183"/>
        <end position="275"/>
    </location>
</feature>
<comment type="cofactor">
    <cofactor evidence="1">
        <name>Zn(2+)</name>
        <dbReference type="ChEBI" id="CHEBI:29105"/>
    </cofactor>
</comment>
<dbReference type="EMBL" id="CACRTG010000001">
    <property type="protein sequence ID" value="VYS81114.1"/>
    <property type="molecule type" value="Genomic_DNA"/>
</dbReference>
<dbReference type="SUPFAM" id="SSF53187">
    <property type="entry name" value="Zn-dependent exopeptidases"/>
    <property type="match status" value="1"/>
</dbReference>
<keyword evidence="4" id="KW-0031">Aminopeptidase</keyword>
<organism evidence="4">
    <name type="scientific">[Clostridium] nexile</name>
    <dbReference type="NCBI Taxonomy" id="29361"/>
    <lineage>
        <taxon>Bacteria</taxon>
        <taxon>Bacillati</taxon>
        <taxon>Bacillota</taxon>
        <taxon>Clostridia</taxon>
        <taxon>Lachnospirales</taxon>
        <taxon>Lachnospiraceae</taxon>
        <taxon>Tyzzerella</taxon>
    </lineage>
</organism>
<evidence type="ECO:0000313" key="4">
    <source>
        <dbReference type="EMBL" id="VYS81114.1"/>
    </source>
</evidence>
<dbReference type="InterPro" id="IPR002933">
    <property type="entry name" value="Peptidase_M20"/>
</dbReference>
<keyword evidence="4" id="KW-0378">Hydrolase</keyword>
<gene>
    <name evidence="4" type="primary">pepT_1</name>
    <name evidence="4" type="ORF">CNLFYP112_00198</name>
</gene>
<sequence length="379" mass="41222">MQTIRANEQRIKELFTELVSIDSISFLERNMADRLNEILRKTGFEVMEDCAGELYGGNAGNVYGFLKGTVPGPATLFVAHMDTVQPGISKKAVFHKSGRITSDGSTILGSDDVAGIVEIIEGIRYVQEHNIPYGDVEILFPIAEELYDKGSKGFDFSNIKAKQAYVLDLSGHVGKAALRAPSIVSFKIEIRGKASHAGFAPEKGINAMALMAEGISKIRQGRIEDDTTLNIGLIRGGSMTNIVSENCVCEGEIRGYHHERVMELLGKINNVFQNVIENAQGQDKDAELFFSHEVNIKAYAVAENSTVVQKFCNACKKIGIEAELTETFGGSDNNVIVNKGIEGVVLSCGMNNAHSVNEYIELEDLIKGAELVGALISQE</sequence>
<accession>A0A6N2RKH6</accession>
<evidence type="ECO:0000256" key="1">
    <source>
        <dbReference type="ARBA" id="ARBA00001947"/>
    </source>
</evidence>
<keyword evidence="2" id="KW-0862">Zinc</keyword>
<evidence type="ECO:0000256" key="2">
    <source>
        <dbReference type="ARBA" id="ARBA00022833"/>
    </source>
</evidence>
<dbReference type="Gene3D" id="3.30.70.360">
    <property type="match status" value="1"/>
</dbReference>
<dbReference type="AlphaFoldDB" id="A0A6N2RKH6"/>
<dbReference type="SUPFAM" id="SSF55031">
    <property type="entry name" value="Bacterial exopeptidase dimerisation domain"/>
    <property type="match status" value="1"/>
</dbReference>
<dbReference type="EC" id="3.4.11.4" evidence="4"/>
<evidence type="ECO:0000259" key="3">
    <source>
        <dbReference type="Pfam" id="PF07687"/>
    </source>
</evidence>
<dbReference type="Pfam" id="PF01546">
    <property type="entry name" value="Peptidase_M20"/>
    <property type="match status" value="1"/>
</dbReference>
<dbReference type="PANTHER" id="PTHR42994">
    <property type="entry name" value="PEPTIDASE T"/>
    <property type="match status" value="1"/>
</dbReference>
<keyword evidence="4" id="KW-0645">Protease</keyword>
<proteinExistence type="predicted"/>